<dbReference type="PANTHER" id="PTHR32268">
    <property type="entry name" value="HOMOSERINE O-ACETYLTRANSFERASE"/>
    <property type="match status" value="1"/>
</dbReference>
<dbReference type="PANTHER" id="PTHR32268:SF11">
    <property type="entry name" value="HOMOSERINE O-ACETYLTRANSFERASE"/>
    <property type="match status" value="1"/>
</dbReference>
<dbReference type="EMBL" id="UINC01065126">
    <property type="protein sequence ID" value="SVB94449.1"/>
    <property type="molecule type" value="Genomic_DNA"/>
</dbReference>
<protein>
    <submittedName>
        <fullName evidence="1">Uncharacterized protein</fullName>
    </submittedName>
</protein>
<dbReference type="Gene3D" id="3.40.50.1820">
    <property type="entry name" value="alpha/beta hydrolase"/>
    <property type="match status" value="1"/>
</dbReference>
<dbReference type="AlphaFoldDB" id="A0A382I5B4"/>
<reference evidence="1" key="1">
    <citation type="submission" date="2018-05" db="EMBL/GenBank/DDBJ databases">
        <authorList>
            <person name="Lanie J.A."/>
            <person name="Ng W.-L."/>
            <person name="Kazmierczak K.M."/>
            <person name="Andrzejewski T.M."/>
            <person name="Davidsen T.M."/>
            <person name="Wayne K.J."/>
            <person name="Tettelin H."/>
            <person name="Glass J.I."/>
            <person name="Rusch D."/>
            <person name="Podicherti R."/>
            <person name="Tsui H.-C.T."/>
            <person name="Winkler M.E."/>
        </authorList>
    </citation>
    <scope>NUCLEOTIDE SEQUENCE</scope>
</reference>
<evidence type="ECO:0000313" key="1">
    <source>
        <dbReference type="EMBL" id="SVB94449.1"/>
    </source>
</evidence>
<dbReference type="InterPro" id="IPR008220">
    <property type="entry name" value="HAT_MetX-like"/>
</dbReference>
<dbReference type="InterPro" id="IPR029058">
    <property type="entry name" value="AB_hydrolase_fold"/>
</dbReference>
<name>A0A382I5B4_9ZZZZ</name>
<dbReference type="SUPFAM" id="SSF53474">
    <property type="entry name" value="alpha/beta-Hydrolases"/>
    <property type="match status" value="1"/>
</dbReference>
<proteinExistence type="predicted"/>
<feature type="non-terminal residue" evidence="1">
    <location>
        <position position="142"/>
    </location>
</feature>
<gene>
    <name evidence="1" type="ORF">METZ01_LOCUS247303</name>
</gene>
<dbReference type="GO" id="GO:0009092">
    <property type="term" value="P:homoserine metabolic process"/>
    <property type="evidence" value="ECO:0007669"/>
    <property type="project" value="TreeGrafter"/>
</dbReference>
<sequence length="142" mass="15687">MNDLSKVKKIIVKNPLKLDCGKEISNFPLAYETYGKLNENKDNAILVFHALSGDQYASGINPVTNKDGWWSYAIGPGKALDTDKFFIICANVIGGCMGSYGPSTIDPNTSKPIGKNFPVITINDMVNAQYNLLDFFKIEKLF</sequence>
<accession>A0A382I5B4</accession>
<dbReference type="GO" id="GO:0004414">
    <property type="term" value="F:homoserine O-acetyltransferase activity"/>
    <property type="evidence" value="ECO:0007669"/>
    <property type="project" value="TreeGrafter"/>
</dbReference>
<dbReference type="GO" id="GO:0009086">
    <property type="term" value="P:methionine biosynthetic process"/>
    <property type="evidence" value="ECO:0007669"/>
    <property type="project" value="TreeGrafter"/>
</dbReference>
<organism evidence="1">
    <name type="scientific">marine metagenome</name>
    <dbReference type="NCBI Taxonomy" id="408172"/>
    <lineage>
        <taxon>unclassified sequences</taxon>
        <taxon>metagenomes</taxon>
        <taxon>ecological metagenomes</taxon>
    </lineage>
</organism>